<proteinExistence type="predicted"/>
<feature type="region of interest" description="Disordered" evidence="1">
    <location>
        <begin position="37"/>
        <end position="89"/>
    </location>
</feature>
<gene>
    <name evidence="2" type="ORF">ELS17_13530</name>
</gene>
<dbReference type="STRING" id="222984.GCA_000731985_00014"/>
<feature type="compositionally biased region" description="Basic and acidic residues" evidence="1">
    <location>
        <begin position="44"/>
        <end position="58"/>
    </location>
</feature>
<accession>A0A482XUD4</accession>
<dbReference type="Proteomes" id="UP000292704">
    <property type="component" value="Unassembled WGS sequence"/>
</dbReference>
<sequence length="89" mass="9649">MRAREWAITRAFRESEEDDSPSLPAWHVRRGDCGKLMVADEDGESSRARTRSDPRVVSDGKGGNRSASVRPIGGSSTGRMTIGNEGSDL</sequence>
<evidence type="ECO:0000256" key="1">
    <source>
        <dbReference type="SAM" id="MobiDB-lite"/>
    </source>
</evidence>
<reference evidence="2 3" key="1">
    <citation type="submission" date="2019-02" db="EMBL/GenBank/DDBJ databases">
        <title>Genome analysis provides insights into bioremediation potentialities and Haloocin production by Natrinema altunense strain 4.1R isolated from Chott Douz in Tunisian desert.</title>
        <authorList>
            <person name="Najjari A."/>
            <person name="Youssef N."/>
            <person name="Ben Dhia O."/>
            <person name="Ferjani R."/>
            <person name="El Hidri D."/>
            <person name="Ouzari H.I."/>
            <person name="Cherif A."/>
        </authorList>
    </citation>
    <scope>NUCLEOTIDE SEQUENCE [LARGE SCALE GENOMIC DNA]</scope>
    <source>
        <strain evidence="2 3">4.1R</strain>
    </source>
</reference>
<comment type="caution">
    <text evidence="2">The sequence shown here is derived from an EMBL/GenBank/DDBJ whole genome shotgun (WGS) entry which is preliminary data.</text>
</comment>
<evidence type="ECO:0000313" key="2">
    <source>
        <dbReference type="EMBL" id="RZH66799.1"/>
    </source>
</evidence>
<organism evidence="2 3">
    <name type="scientific">Natrinema altunense</name>
    <dbReference type="NCBI Taxonomy" id="222984"/>
    <lineage>
        <taxon>Archaea</taxon>
        <taxon>Methanobacteriati</taxon>
        <taxon>Methanobacteriota</taxon>
        <taxon>Stenosarchaea group</taxon>
        <taxon>Halobacteria</taxon>
        <taxon>Halobacteriales</taxon>
        <taxon>Natrialbaceae</taxon>
        <taxon>Natrinema</taxon>
    </lineage>
</organism>
<name>A0A482XUD4_9EURY</name>
<dbReference type="AlphaFoldDB" id="A0A482XUD4"/>
<dbReference type="EMBL" id="SHMR01000007">
    <property type="protein sequence ID" value="RZH66799.1"/>
    <property type="molecule type" value="Genomic_DNA"/>
</dbReference>
<protein>
    <submittedName>
        <fullName evidence="2">Uncharacterized protein</fullName>
    </submittedName>
</protein>
<evidence type="ECO:0000313" key="3">
    <source>
        <dbReference type="Proteomes" id="UP000292704"/>
    </source>
</evidence>